<dbReference type="Gene3D" id="3.40.50.1820">
    <property type="entry name" value="alpha/beta hydrolase"/>
    <property type="match status" value="1"/>
</dbReference>
<reference evidence="2 3" key="1">
    <citation type="submission" date="2018-06" db="EMBL/GenBank/DDBJ databases">
        <title>Genomic Encyclopedia of Archaeal and Bacterial Type Strains, Phase II (KMG-II): from individual species to whole genera.</title>
        <authorList>
            <person name="Goeker M."/>
        </authorList>
    </citation>
    <scope>NUCLEOTIDE SEQUENCE [LARGE SCALE GENOMIC DNA]</scope>
    <source>
        <strain evidence="2 3">DSM 21851</strain>
    </source>
</reference>
<dbReference type="PANTHER" id="PTHR43358">
    <property type="entry name" value="ALPHA/BETA-HYDROLASE"/>
    <property type="match status" value="1"/>
</dbReference>
<protein>
    <recommendedName>
        <fullName evidence="1">Serine aminopeptidase S33 domain-containing protein</fullName>
    </recommendedName>
</protein>
<organism evidence="2 3">
    <name type="scientific">Larkinella arboricola</name>
    <dbReference type="NCBI Taxonomy" id="643671"/>
    <lineage>
        <taxon>Bacteria</taxon>
        <taxon>Pseudomonadati</taxon>
        <taxon>Bacteroidota</taxon>
        <taxon>Cytophagia</taxon>
        <taxon>Cytophagales</taxon>
        <taxon>Spirosomataceae</taxon>
        <taxon>Larkinella</taxon>
    </lineage>
</organism>
<dbReference type="InterPro" id="IPR052920">
    <property type="entry name" value="DNA-binding_regulatory"/>
</dbReference>
<accession>A0A327WTL7</accession>
<dbReference type="SUPFAM" id="SSF53474">
    <property type="entry name" value="alpha/beta-Hydrolases"/>
    <property type="match status" value="1"/>
</dbReference>
<proteinExistence type="predicted"/>
<dbReference type="OrthoDB" id="9777090at2"/>
<name>A0A327WTL7_LARAB</name>
<dbReference type="InterPro" id="IPR022742">
    <property type="entry name" value="Hydrolase_4"/>
</dbReference>
<keyword evidence="3" id="KW-1185">Reference proteome</keyword>
<evidence type="ECO:0000313" key="3">
    <source>
        <dbReference type="Proteomes" id="UP000248790"/>
    </source>
</evidence>
<dbReference type="InterPro" id="IPR029058">
    <property type="entry name" value="AB_hydrolase_fold"/>
</dbReference>
<evidence type="ECO:0000259" key="1">
    <source>
        <dbReference type="Pfam" id="PF12146"/>
    </source>
</evidence>
<comment type="caution">
    <text evidence="2">The sequence shown here is derived from an EMBL/GenBank/DDBJ whole genome shotgun (WGS) entry which is preliminary data.</text>
</comment>
<dbReference type="PANTHER" id="PTHR43358:SF4">
    <property type="entry name" value="ALPHA_BETA HYDROLASE FOLD-1 DOMAIN-CONTAINING PROTEIN"/>
    <property type="match status" value="1"/>
</dbReference>
<gene>
    <name evidence="2" type="ORF">LX87_04258</name>
</gene>
<dbReference type="EMBL" id="QLMC01000005">
    <property type="protein sequence ID" value="RAJ94371.1"/>
    <property type="molecule type" value="Genomic_DNA"/>
</dbReference>
<dbReference type="Pfam" id="PF12146">
    <property type="entry name" value="Hydrolase_4"/>
    <property type="match status" value="1"/>
</dbReference>
<dbReference type="RefSeq" id="WP_111630260.1">
    <property type="nucleotide sequence ID" value="NZ_QLMC01000005.1"/>
</dbReference>
<sequence>MVALRRIGLVLLVFFALLNVILAFHAARFTYFYDNPEKTPSKKPESYSTSEKLNAALFGLKLKKSVVTDHPKIPYETLRLTNELGQKLEGWYIPVEQAKGTIILCHGHASNKSRVLCEMDYFHELGYNTLSFDFRAHGNSQGNICTIGFRETNDLKAAYDFVTRGGEKNIILWGVSMGAATILKAVPEHRLKPSRVILECPFASLYDAVQGRLRSMNIPAHPASELLLLWGGLERSMSAYQYRPSEYAKGLTMPVLLNWGANDPRVLRHETDAIFENLGTQQKQLVIFEHSAHQSYCTNEPEKWRATISRFLQASPQPQSVSKPVTAPQMR</sequence>
<dbReference type="AlphaFoldDB" id="A0A327WTL7"/>
<feature type="domain" description="Serine aminopeptidase S33" evidence="1">
    <location>
        <begin position="97"/>
        <end position="208"/>
    </location>
</feature>
<dbReference type="Proteomes" id="UP000248790">
    <property type="component" value="Unassembled WGS sequence"/>
</dbReference>
<evidence type="ECO:0000313" key="2">
    <source>
        <dbReference type="EMBL" id="RAJ94371.1"/>
    </source>
</evidence>